<dbReference type="GO" id="GO:0019290">
    <property type="term" value="P:siderophore biosynthetic process"/>
    <property type="evidence" value="ECO:0007669"/>
    <property type="project" value="TreeGrafter"/>
</dbReference>
<dbReference type="PATRIC" id="fig|285473.5.peg.5819"/>
<dbReference type="Pfam" id="PF03621">
    <property type="entry name" value="MbtH"/>
    <property type="match status" value="1"/>
</dbReference>
<dbReference type="SMART" id="SM00923">
    <property type="entry name" value="MbtH"/>
    <property type="match status" value="1"/>
</dbReference>
<dbReference type="Gene3D" id="3.90.820.10">
    <property type="entry name" value="Structural Genomics, Unknown Function 30-nov-00 1gh9 Mol_id"/>
    <property type="match status" value="1"/>
</dbReference>
<dbReference type="KEGG" id="srn:A4G23_05519"/>
<dbReference type="OrthoDB" id="7584480at2"/>
<sequence>MLNPFDDPDGTFVVLRNEENQHSLWPARMDVPEGWSVAFGEHGRGECLAYVEENWPDIRPAGAGRGPSR</sequence>
<evidence type="ECO:0000313" key="3">
    <source>
        <dbReference type="Proteomes" id="UP000095349"/>
    </source>
</evidence>
<dbReference type="SUPFAM" id="SSF160582">
    <property type="entry name" value="MbtH-like"/>
    <property type="match status" value="1"/>
</dbReference>
<dbReference type="RefSeq" id="WP_031127937.1">
    <property type="nucleotide sequence ID" value="NZ_CP017316.1"/>
</dbReference>
<dbReference type="PANTHER" id="PTHR38444:SF1">
    <property type="entry name" value="ENTEROBACTIN BIOSYNTHESIS PROTEIN YBDZ"/>
    <property type="match status" value="1"/>
</dbReference>
<dbReference type="AlphaFoldDB" id="A0A1D8GAZ1"/>
<gene>
    <name evidence="2" type="ORF">A4G23_05519</name>
</gene>
<protein>
    <submittedName>
        <fullName evidence="2">MbtH-like protein</fullName>
    </submittedName>
</protein>
<keyword evidence="3" id="KW-1185">Reference proteome</keyword>
<feature type="domain" description="MbtH-like" evidence="1">
    <location>
        <begin position="3"/>
        <end position="53"/>
    </location>
</feature>
<evidence type="ECO:0000313" key="2">
    <source>
        <dbReference type="EMBL" id="AOT62619.1"/>
    </source>
</evidence>
<dbReference type="PANTHER" id="PTHR38444">
    <property type="entry name" value="ENTEROBACTIN BIOSYNTHESIS PROTEIN YBDZ"/>
    <property type="match status" value="1"/>
</dbReference>
<accession>A0A1D8GAZ1</accession>
<evidence type="ECO:0000259" key="1">
    <source>
        <dbReference type="SMART" id="SM00923"/>
    </source>
</evidence>
<dbReference type="GeneID" id="91407001"/>
<proteinExistence type="predicted"/>
<dbReference type="Proteomes" id="UP000095349">
    <property type="component" value="Chromosome"/>
</dbReference>
<dbReference type="EMBL" id="CP017316">
    <property type="protein sequence ID" value="AOT62619.1"/>
    <property type="molecule type" value="Genomic_DNA"/>
</dbReference>
<dbReference type="STRING" id="285473.A4G23_05519"/>
<dbReference type="InterPro" id="IPR037407">
    <property type="entry name" value="MLP_fam"/>
</dbReference>
<dbReference type="InterPro" id="IPR038020">
    <property type="entry name" value="MbtH-like_sf"/>
</dbReference>
<organism evidence="2 3">
    <name type="scientific">Streptomyces rubrolavendulae</name>
    <dbReference type="NCBI Taxonomy" id="285473"/>
    <lineage>
        <taxon>Bacteria</taxon>
        <taxon>Bacillati</taxon>
        <taxon>Actinomycetota</taxon>
        <taxon>Actinomycetes</taxon>
        <taxon>Kitasatosporales</taxon>
        <taxon>Streptomycetaceae</taxon>
        <taxon>Streptomyces</taxon>
    </lineage>
</organism>
<reference evidence="2 3" key="1">
    <citation type="submission" date="2016-09" db="EMBL/GenBank/DDBJ databases">
        <title>Streptomyces rubrolavendulae MJM4426 Genome sequencing and assembly.</title>
        <authorList>
            <person name="Kim J.-G."/>
        </authorList>
    </citation>
    <scope>NUCLEOTIDE SEQUENCE [LARGE SCALE GENOMIC DNA]</scope>
    <source>
        <strain evidence="2 3">MJM4426</strain>
    </source>
</reference>
<name>A0A1D8GAZ1_9ACTN</name>
<dbReference type="GO" id="GO:0005829">
    <property type="term" value="C:cytosol"/>
    <property type="evidence" value="ECO:0007669"/>
    <property type="project" value="TreeGrafter"/>
</dbReference>
<dbReference type="InterPro" id="IPR005153">
    <property type="entry name" value="MbtH-like_dom"/>
</dbReference>